<evidence type="ECO:0000259" key="9">
    <source>
        <dbReference type="SMART" id="SM00385"/>
    </source>
</evidence>
<dbReference type="GO" id="GO:0051301">
    <property type="term" value="P:cell division"/>
    <property type="evidence" value="ECO:0007669"/>
    <property type="project" value="UniProtKB-KW"/>
</dbReference>
<evidence type="ECO:0000259" key="10">
    <source>
        <dbReference type="SMART" id="SM01332"/>
    </source>
</evidence>
<keyword evidence="3 7" id="KW-0195">Cyclin</keyword>
<dbReference type="GO" id="GO:0044772">
    <property type="term" value="P:mitotic cell cycle phase transition"/>
    <property type="evidence" value="ECO:0007669"/>
    <property type="project" value="InterPro"/>
</dbReference>
<keyword evidence="11" id="KW-0808">Transferase</keyword>
<comment type="caution">
    <text evidence="11">The sequence shown here is derived from an EMBL/GenBank/DDBJ whole genome shotgun (WGS) entry which is preliminary data.</text>
</comment>
<keyword evidence="4" id="KW-0131">Cell cycle</keyword>
<dbReference type="EMBL" id="BAABME010002728">
    <property type="protein sequence ID" value="GAA0155839.1"/>
    <property type="molecule type" value="Genomic_DNA"/>
</dbReference>
<dbReference type="SUPFAM" id="SSF47954">
    <property type="entry name" value="Cyclin-like"/>
    <property type="match status" value="2"/>
</dbReference>
<evidence type="ECO:0000256" key="2">
    <source>
        <dbReference type="ARBA" id="ARBA00022618"/>
    </source>
</evidence>
<dbReference type="PROSITE" id="PS00292">
    <property type="entry name" value="CYCLINS"/>
    <property type="match status" value="1"/>
</dbReference>
<accession>A0AAV3PVJ7</accession>
<dbReference type="SMART" id="SM01332">
    <property type="entry name" value="Cyclin_C"/>
    <property type="match status" value="1"/>
</dbReference>
<dbReference type="Pfam" id="PF00134">
    <property type="entry name" value="Cyclin_N"/>
    <property type="match status" value="1"/>
</dbReference>
<evidence type="ECO:0000313" key="12">
    <source>
        <dbReference type="Proteomes" id="UP001454036"/>
    </source>
</evidence>
<feature type="domain" description="Cyclin-like" evidence="9">
    <location>
        <begin position="317"/>
        <end position="400"/>
    </location>
</feature>
<keyword evidence="12" id="KW-1185">Reference proteome</keyword>
<feature type="compositionally biased region" description="Polar residues" evidence="8">
    <location>
        <begin position="1"/>
        <end position="11"/>
    </location>
</feature>
<sequence length="445" mass="49463">MASRNVVQHQNRGGEAVPKGLKQKNMGAAEGGRNRRALGDIGNLVTKIHVVDGKPIPQASRPVTRSFCAQIMAKAQAAAAAENKLKCNAVELNAPDVKAVGVRKPTQKKATPKQQKPEELIDISLDTEENDIEKKRANKKRATLTATLTARSKAACGLSNKPEDQIADIDAADVNNELAVVEYIDDMHKFYKLAETETRVHDYIDSQHELNAKMRAILIDWLVEVHTKFELNPETLYLTVNIVDRYLAKKQTSRRELQLVGLGSMLIASKYEEIWAPEVTDFVCISDRAYSHEQVLVMEKRILGELEWYLTVPTPYVFLVRYIKASVHDSAMDENLAFFLAELGMMNYETVTYCSSMLAASAVYAARCTMNKSPAWTETLKLHTGFSESQLMDCAKLLVSFHAAVSDQKLRAIQHKYTSPERGVVALLPPAKSLLAATQQTITSA</sequence>
<dbReference type="InterPro" id="IPR048258">
    <property type="entry name" value="Cyclins_cyclin-box"/>
</dbReference>
<dbReference type="Proteomes" id="UP001454036">
    <property type="component" value="Unassembled WGS sequence"/>
</dbReference>
<name>A0AAV3PVJ7_LITER</name>
<comment type="similarity">
    <text evidence="1">Belongs to the cyclin family. Cyclin AB subfamily.</text>
</comment>
<dbReference type="GO" id="GO:0010332">
    <property type="term" value="P:response to gamma radiation"/>
    <property type="evidence" value="ECO:0007669"/>
    <property type="project" value="UniProtKB-ARBA"/>
</dbReference>
<feature type="domain" description="Cyclin C-terminal" evidence="10">
    <location>
        <begin position="313"/>
        <end position="431"/>
    </location>
</feature>
<evidence type="ECO:0000256" key="6">
    <source>
        <dbReference type="ARBA" id="ARBA00065123"/>
    </source>
</evidence>
<dbReference type="CDD" id="cd20511">
    <property type="entry name" value="CYCLIN_AtCycB-like_rpt2"/>
    <property type="match status" value="1"/>
</dbReference>
<dbReference type="PANTHER" id="PTHR10177">
    <property type="entry name" value="CYCLINS"/>
    <property type="match status" value="1"/>
</dbReference>
<dbReference type="InterPro" id="IPR013763">
    <property type="entry name" value="Cyclin-like_dom"/>
</dbReference>
<dbReference type="GO" id="GO:0016301">
    <property type="term" value="F:kinase activity"/>
    <property type="evidence" value="ECO:0007669"/>
    <property type="project" value="UniProtKB-KW"/>
</dbReference>
<proteinExistence type="inferred from homology"/>
<dbReference type="InterPro" id="IPR046965">
    <property type="entry name" value="Cyclin_A/B-like"/>
</dbReference>
<evidence type="ECO:0000256" key="7">
    <source>
        <dbReference type="RuleBase" id="RU000383"/>
    </source>
</evidence>
<evidence type="ECO:0000256" key="5">
    <source>
        <dbReference type="ARBA" id="ARBA00059307"/>
    </source>
</evidence>
<reference evidence="11 12" key="1">
    <citation type="submission" date="2024-01" db="EMBL/GenBank/DDBJ databases">
        <title>The complete chloroplast genome sequence of Lithospermum erythrorhizon: insights into the phylogenetic relationship among Boraginaceae species and the maternal lineages of purple gromwells.</title>
        <authorList>
            <person name="Okada T."/>
            <person name="Watanabe K."/>
        </authorList>
    </citation>
    <scope>NUCLEOTIDE SEQUENCE [LARGE SCALE GENOMIC DNA]</scope>
</reference>
<dbReference type="InterPro" id="IPR006671">
    <property type="entry name" value="Cyclin_N"/>
</dbReference>
<dbReference type="InterPro" id="IPR039361">
    <property type="entry name" value="Cyclin"/>
</dbReference>
<comment type="subunit">
    <text evidence="6">Interacts with the CDC2 and CDK2 protein kinases to form a serine/threonine kinase holoenzyme complex. The cyclin subunit imparts substrate specificity to the complex.</text>
</comment>
<protein>
    <submittedName>
        <fullName evidence="11">Kinase activator</fullName>
    </submittedName>
</protein>
<dbReference type="SMART" id="SM00385">
    <property type="entry name" value="CYCLIN"/>
    <property type="match status" value="2"/>
</dbReference>
<evidence type="ECO:0000256" key="1">
    <source>
        <dbReference type="ARBA" id="ARBA00006955"/>
    </source>
</evidence>
<dbReference type="FunFam" id="1.10.472.10:FF:000032">
    <property type="entry name" value="G2/mitotic-specific cyclin-1"/>
    <property type="match status" value="1"/>
</dbReference>
<feature type="region of interest" description="Disordered" evidence="8">
    <location>
        <begin position="1"/>
        <end position="34"/>
    </location>
</feature>
<dbReference type="InterPro" id="IPR004367">
    <property type="entry name" value="Cyclin_C-dom"/>
</dbReference>
<dbReference type="AlphaFoldDB" id="A0AAV3PVJ7"/>
<evidence type="ECO:0000256" key="4">
    <source>
        <dbReference type="ARBA" id="ARBA00023306"/>
    </source>
</evidence>
<feature type="domain" description="Cyclin-like" evidence="9">
    <location>
        <begin position="220"/>
        <end position="304"/>
    </location>
</feature>
<gene>
    <name evidence="11" type="ORF">LIER_13475</name>
</gene>
<dbReference type="Gene3D" id="1.10.472.10">
    <property type="entry name" value="Cyclin-like"/>
    <property type="match status" value="2"/>
</dbReference>
<dbReference type="PIRSF" id="PIRSF001771">
    <property type="entry name" value="Cyclin_A_B_D_E"/>
    <property type="match status" value="1"/>
</dbReference>
<evidence type="ECO:0000256" key="3">
    <source>
        <dbReference type="ARBA" id="ARBA00023127"/>
    </source>
</evidence>
<dbReference type="CDD" id="cd20567">
    <property type="entry name" value="CYCLIN_AtCycB-like_rpt1"/>
    <property type="match status" value="1"/>
</dbReference>
<dbReference type="InterPro" id="IPR036915">
    <property type="entry name" value="Cyclin-like_sf"/>
</dbReference>
<comment type="function">
    <text evidence="5">Essential for the control of the cell cycle at the G2/M (mitosis) transition. G2/M cyclins accumulate steadily during G2 and are abruptly destroyed at mitosis.</text>
</comment>
<keyword evidence="11" id="KW-0418">Kinase</keyword>
<organism evidence="11 12">
    <name type="scientific">Lithospermum erythrorhizon</name>
    <name type="common">Purple gromwell</name>
    <name type="synonym">Lithospermum officinale var. erythrorhizon</name>
    <dbReference type="NCBI Taxonomy" id="34254"/>
    <lineage>
        <taxon>Eukaryota</taxon>
        <taxon>Viridiplantae</taxon>
        <taxon>Streptophyta</taxon>
        <taxon>Embryophyta</taxon>
        <taxon>Tracheophyta</taxon>
        <taxon>Spermatophyta</taxon>
        <taxon>Magnoliopsida</taxon>
        <taxon>eudicotyledons</taxon>
        <taxon>Gunneridae</taxon>
        <taxon>Pentapetalae</taxon>
        <taxon>asterids</taxon>
        <taxon>lamiids</taxon>
        <taxon>Boraginales</taxon>
        <taxon>Boraginaceae</taxon>
        <taxon>Boraginoideae</taxon>
        <taxon>Lithospermeae</taxon>
        <taxon>Lithospermum</taxon>
    </lineage>
</organism>
<evidence type="ECO:0000256" key="8">
    <source>
        <dbReference type="SAM" id="MobiDB-lite"/>
    </source>
</evidence>
<dbReference type="Pfam" id="PF02984">
    <property type="entry name" value="Cyclin_C"/>
    <property type="match status" value="1"/>
</dbReference>
<keyword evidence="2" id="KW-0132">Cell division</keyword>
<dbReference type="GO" id="GO:0016538">
    <property type="term" value="F:cyclin-dependent protein serine/threonine kinase regulator activity"/>
    <property type="evidence" value="ECO:0007669"/>
    <property type="project" value="InterPro"/>
</dbReference>
<evidence type="ECO:0000313" key="11">
    <source>
        <dbReference type="EMBL" id="GAA0155839.1"/>
    </source>
</evidence>